<keyword evidence="2 6" id="KW-0547">Nucleotide-binding</keyword>
<dbReference type="SUPFAM" id="SSF48334">
    <property type="entry name" value="DNA repair protein MutS, domain III"/>
    <property type="match status" value="1"/>
</dbReference>
<dbReference type="Pfam" id="PF01624">
    <property type="entry name" value="MutS_I"/>
    <property type="match status" value="1"/>
</dbReference>
<evidence type="ECO:0000256" key="8">
    <source>
        <dbReference type="SAM" id="MobiDB-lite"/>
    </source>
</evidence>
<feature type="compositionally biased region" description="Basic and acidic residues" evidence="8">
    <location>
        <begin position="93"/>
        <end position="102"/>
    </location>
</feature>
<evidence type="ECO:0000256" key="2">
    <source>
        <dbReference type="ARBA" id="ARBA00022741"/>
    </source>
</evidence>
<dbReference type="Pfam" id="PF05188">
    <property type="entry name" value="MutS_II"/>
    <property type="match status" value="1"/>
</dbReference>
<keyword evidence="5 6" id="KW-0238">DNA-binding</keyword>
<dbReference type="InterPro" id="IPR007860">
    <property type="entry name" value="DNA_mmatch_repair_MutS_con_dom"/>
</dbReference>
<dbReference type="Proteomes" id="UP000076842">
    <property type="component" value="Unassembled WGS sequence"/>
</dbReference>
<dbReference type="AlphaFoldDB" id="A0A165JZC6"/>
<comment type="similarity">
    <text evidence="1 6">Belongs to the DNA mismatch repair MutS family.</text>
</comment>
<name>A0A165JZC6_9BASI</name>
<dbReference type="InterPro" id="IPR045076">
    <property type="entry name" value="MutS"/>
</dbReference>
<gene>
    <name evidence="10" type="ORF">CALCODRAFT_522358</name>
</gene>
<dbReference type="GO" id="GO:0032301">
    <property type="term" value="C:MutSalpha complex"/>
    <property type="evidence" value="ECO:0007669"/>
    <property type="project" value="TreeGrafter"/>
</dbReference>
<dbReference type="Gene3D" id="3.40.1170.10">
    <property type="entry name" value="DNA repair protein MutS, domain I"/>
    <property type="match status" value="1"/>
</dbReference>
<dbReference type="OrthoDB" id="121051at2759"/>
<keyword evidence="4 6" id="KW-0067">ATP-binding</keyword>
<reference evidence="10 11" key="1">
    <citation type="journal article" date="2016" name="Mol. Biol. Evol.">
        <title>Comparative Genomics of Early-Diverging Mushroom-Forming Fungi Provides Insights into the Origins of Lignocellulose Decay Capabilities.</title>
        <authorList>
            <person name="Nagy L.G."/>
            <person name="Riley R."/>
            <person name="Tritt A."/>
            <person name="Adam C."/>
            <person name="Daum C."/>
            <person name="Floudas D."/>
            <person name="Sun H."/>
            <person name="Yadav J.S."/>
            <person name="Pangilinan J."/>
            <person name="Larsson K.H."/>
            <person name="Matsuura K."/>
            <person name="Barry K."/>
            <person name="Labutti K."/>
            <person name="Kuo R."/>
            <person name="Ohm R.A."/>
            <person name="Bhattacharya S.S."/>
            <person name="Shirouzu T."/>
            <person name="Yoshinaga Y."/>
            <person name="Martin F.M."/>
            <person name="Grigoriev I.V."/>
            <person name="Hibbett D.S."/>
        </authorList>
    </citation>
    <scope>NUCLEOTIDE SEQUENCE [LARGE SCALE GENOMIC DNA]</scope>
    <source>
        <strain evidence="10 11">HHB12733</strain>
    </source>
</reference>
<dbReference type="InParanoid" id="A0A165JZC6"/>
<dbReference type="NCBIfam" id="NF003810">
    <property type="entry name" value="PRK05399.1"/>
    <property type="match status" value="1"/>
</dbReference>
<evidence type="ECO:0000256" key="3">
    <source>
        <dbReference type="ARBA" id="ARBA00022763"/>
    </source>
</evidence>
<dbReference type="Pfam" id="PF00488">
    <property type="entry name" value="MutS_V"/>
    <property type="match status" value="1"/>
</dbReference>
<accession>A0A165JZC6</accession>
<evidence type="ECO:0000256" key="7">
    <source>
        <dbReference type="SAM" id="Coils"/>
    </source>
</evidence>
<keyword evidence="7" id="KW-0175">Coiled coil</keyword>
<dbReference type="InterPro" id="IPR036187">
    <property type="entry name" value="DNA_mismatch_repair_MutS_sf"/>
</dbReference>
<comment type="function">
    <text evidence="6">Component of the post-replicative DNA mismatch repair system (MMR).</text>
</comment>
<dbReference type="Gene3D" id="3.40.50.300">
    <property type="entry name" value="P-loop containing nucleotide triphosphate hydrolases"/>
    <property type="match status" value="1"/>
</dbReference>
<evidence type="ECO:0000313" key="10">
    <source>
        <dbReference type="EMBL" id="KZT62465.1"/>
    </source>
</evidence>
<dbReference type="InterPro" id="IPR027417">
    <property type="entry name" value="P-loop_NTPase"/>
</dbReference>
<dbReference type="Gene3D" id="3.30.420.110">
    <property type="entry name" value="MutS, connector domain"/>
    <property type="match status" value="1"/>
</dbReference>
<dbReference type="PIRSF" id="PIRSF037677">
    <property type="entry name" value="DNA_mis_repair_Msh6"/>
    <property type="match status" value="1"/>
</dbReference>
<dbReference type="Pfam" id="PF05192">
    <property type="entry name" value="MutS_III"/>
    <property type="match status" value="1"/>
</dbReference>
<dbReference type="SMART" id="SM00534">
    <property type="entry name" value="MUTSac"/>
    <property type="match status" value="1"/>
</dbReference>
<dbReference type="PANTHER" id="PTHR11361:SF148">
    <property type="entry name" value="DNA MISMATCH REPAIR PROTEIN MSH6"/>
    <property type="match status" value="1"/>
</dbReference>
<dbReference type="GO" id="GO:0030983">
    <property type="term" value="F:mismatched DNA binding"/>
    <property type="evidence" value="ECO:0007669"/>
    <property type="project" value="UniProtKB-UniRule"/>
</dbReference>
<dbReference type="SUPFAM" id="SSF52540">
    <property type="entry name" value="P-loop containing nucleoside triphosphate hydrolases"/>
    <property type="match status" value="1"/>
</dbReference>
<dbReference type="FunFam" id="3.40.1170.10:FF:000002">
    <property type="entry name" value="DNA mismatch repair protein"/>
    <property type="match status" value="1"/>
</dbReference>
<proteinExistence type="inferred from homology"/>
<dbReference type="InterPro" id="IPR016151">
    <property type="entry name" value="DNA_mismatch_repair_MutS_N"/>
</dbReference>
<dbReference type="InterPro" id="IPR000432">
    <property type="entry name" value="DNA_mismatch_repair_MutS_C"/>
</dbReference>
<keyword evidence="11" id="KW-1185">Reference proteome</keyword>
<dbReference type="GO" id="GO:0005524">
    <property type="term" value="F:ATP binding"/>
    <property type="evidence" value="ECO:0007669"/>
    <property type="project" value="UniProtKB-UniRule"/>
</dbReference>
<dbReference type="InterPro" id="IPR036678">
    <property type="entry name" value="MutS_con_dom_sf"/>
</dbReference>
<feature type="region of interest" description="Disordered" evidence="8">
    <location>
        <begin position="26"/>
        <end position="184"/>
    </location>
</feature>
<dbReference type="PANTHER" id="PTHR11361">
    <property type="entry name" value="DNA MISMATCH REPAIR PROTEIN MUTS FAMILY MEMBER"/>
    <property type="match status" value="1"/>
</dbReference>
<dbReference type="SUPFAM" id="SSF55271">
    <property type="entry name" value="DNA repair protein MutS, domain I"/>
    <property type="match status" value="1"/>
</dbReference>
<feature type="compositionally biased region" description="Low complexity" evidence="8">
    <location>
        <begin position="64"/>
        <end position="80"/>
    </location>
</feature>
<dbReference type="InterPro" id="IPR007696">
    <property type="entry name" value="DNA_mismatch_repair_MutS_core"/>
</dbReference>
<feature type="domain" description="DNA mismatch repair proteins mutS family" evidence="9">
    <location>
        <begin position="970"/>
        <end position="986"/>
    </location>
</feature>
<dbReference type="FunCoup" id="A0A165JZC6">
    <property type="interactions" value="729"/>
</dbReference>
<feature type="region of interest" description="Disordered" evidence="8">
    <location>
        <begin position="210"/>
        <end position="229"/>
    </location>
</feature>
<dbReference type="GO" id="GO:0006298">
    <property type="term" value="P:mismatch repair"/>
    <property type="evidence" value="ECO:0007669"/>
    <property type="project" value="InterPro"/>
</dbReference>
<dbReference type="STRING" id="1353952.A0A165JZC6"/>
<dbReference type="SUPFAM" id="SSF53150">
    <property type="entry name" value="DNA repair protein MutS, domain II"/>
    <property type="match status" value="1"/>
</dbReference>
<evidence type="ECO:0000256" key="1">
    <source>
        <dbReference type="ARBA" id="ARBA00006271"/>
    </source>
</evidence>
<sequence>MPAKDTPALKQKTLFSFLTPKSVVTPAKATAPISAPVKATSKGTVTPRSEHGGGAKHTAKQQTPSASSAVPSVSLSSSSPFDAESPLTEVDDADGRDIVMHEADEDVEVIATWTLERASIITRPPKKRRSSPATSRTAREDDFVPSESDPNVEDEDDFTARPTPKPLAAGSSSAETSRTGGGSNHFLTAAEVRAQTVKANKKSQEGCFEFLKDPRDKGGRRPGEEGYDPRTILIPKTAWASFTPFEKQFWEIKQNHYDTVLMFQKGKFYELYEEDAEIGHREFDLKLTDRVKMKMVGVPESSFNFWAAKFLAKGYKVGRVDQAETQLGAEMRVAKHGNSAGGSGKEIVRRELNKVLTNGTLVDPELMVDDEAGHCVSLKGENNTFGVCTLDAATGEFNLCAFEDDVCRTRLETLLRQLRPKELVHCADNLSIETVRLLKTVLPGSCLWTTLKPRLESWTYERTLEELAKLYPPADGDPDAVVIEGRDLSGVPPAIRVVAGEVTATEALGGMIWYLGQLNVGKDLLTMRNFNIYDPMRRGMGLVLDGQTLAHVEVLVNSESTDEGTLLKLLNRCVTPFGKRLFRIWLCMPLREVKAINARLDAVDDLINHPSFEATFSRTTKGLPDLERIVSRVHAKTCKAKDFDKLVDAFRQVHKGFGLLMEEARNFSSPSIIDLLRSAPDLSPHLKHMQSKYDLRDDLLYPVPGADQEYERVQSEIDGLERRLEKELEKLKRSLNFNNIVFWHSALGTKEIFLVEVPSSFKGVPKSWTKSGGTKSVNRWQVPELMGIIRKLKEARETLKETIKQYRFQLFGEFDTDRDTWLRAVRVLAELDCLFSLAKSSQALGEPSCRPQFVESDDAFIDFQELRHPAFLSDRPFIPNDVQLGGPREKIMLLTGPNMGGKSTLMRMTAAGVIMAQLGMYVPATSAKIAPVDAILTRMGAYDNMFTNASTFKVELDECCKILRDATPRSLVILDELGRGTSTFDGMAIAGAVLHHLATNTLALSCFATHYSSLTEKRHPNIRNMHMGTAVDEAERQLVFLYKLIDGVATSSFGTHVASLAGVPTGVVERAEEISKDFAHQFEKKMANRRRSSIPIDLQADFAYLVKLGTGSAVLETDPVRAREVLAMIQRTAAMNL</sequence>
<dbReference type="EMBL" id="KV423916">
    <property type="protein sequence ID" value="KZT62465.1"/>
    <property type="molecule type" value="Genomic_DNA"/>
</dbReference>
<dbReference type="PROSITE" id="PS00486">
    <property type="entry name" value="DNA_MISMATCH_REPAIR_2"/>
    <property type="match status" value="1"/>
</dbReference>
<feature type="coiled-coil region" evidence="7">
    <location>
        <begin position="703"/>
        <end position="730"/>
    </location>
</feature>
<dbReference type="GO" id="GO:0140664">
    <property type="term" value="F:ATP-dependent DNA damage sensor activity"/>
    <property type="evidence" value="ECO:0007669"/>
    <property type="project" value="InterPro"/>
</dbReference>
<dbReference type="SMART" id="SM00533">
    <property type="entry name" value="MUTSd"/>
    <property type="match status" value="1"/>
</dbReference>
<keyword evidence="3 6" id="KW-0227">DNA damage</keyword>
<dbReference type="InterPro" id="IPR017261">
    <property type="entry name" value="DNA_mismatch_repair_MutS/MSH"/>
</dbReference>
<protein>
    <recommendedName>
        <fullName evidence="6">DNA mismatch repair protein</fullName>
    </recommendedName>
</protein>
<dbReference type="Gene3D" id="1.10.1420.10">
    <property type="match status" value="2"/>
</dbReference>
<evidence type="ECO:0000259" key="9">
    <source>
        <dbReference type="PROSITE" id="PS00486"/>
    </source>
</evidence>
<evidence type="ECO:0000256" key="6">
    <source>
        <dbReference type="PIRNR" id="PIRNR037677"/>
    </source>
</evidence>
<organism evidence="10 11">
    <name type="scientific">Calocera cornea HHB12733</name>
    <dbReference type="NCBI Taxonomy" id="1353952"/>
    <lineage>
        <taxon>Eukaryota</taxon>
        <taxon>Fungi</taxon>
        <taxon>Dikarya</taxon>
        <taxon>Basidiomycota</taxon>
        <taxon>Agaricomycotina</taxon>
        <taxon>Dacrymycetes</taxon>
        <taxon>Dacrymycetales</taxon>
        <taxon>Dacrymycetaceae</taxon>
        <taxon>Calocera</taxon>
    </lineage>
</organism>
<evidence type="ECO:0000256" key="4">
    <source>
        <dbReference type="ARBA" id="ARBA00022840"/>
    </source>
</evidence>
<evidence type="ECO:0000256" key="5">
    <source>
        <dbReference type="ARBA" id="ARBA00023125"/>
    </source>
</evidence>
<dbReference type="InterPro" id="IPR007695">
    <property type="entry name" value="DNA_mismatch_repair_MutS-lik_N"/>
</dbReference>
<keyword evidence="6" id="KW-0234">DNA repair</keyword>
<feature type="compositionally biased region" description="Basic and acidic residues" evidence="8">
    <location>
        <begin position="210"/>
        <end position="228"/>
    </location>
</feature>
<evidence type="ECO:0000313" key="11">
    <source>
        <dbReference type="Proteomes" id="UP000076842"/>
    </source>
</evidence>